<evidence type="ECO:0000313" key="2">
    <source>
        <dbReference type="Proteomes" id="UP000192582"/>
    </source>
</evidence>
<dbReference type="EMBL" id="FWWU01000003">
    <property type="protein sequence ID" value="SMB78910.1"/>
    <property type="molecule type" value="Genomic_DNA"/>
</dbReference>
<proteinExistence type="predicted"/>
<reference evidence="1 2" key="1">
    <citation type="submission" date="2017-04" db="EMBL/GenBank/DDBJ databases">
        <authorList>
            <person name="Afonso C.L."/>
            <person name="Miller P.J."/>
            <person name="Scott M.A."/>
            <person name="Spackman E."/>
            <person name="Goraichik I."/>
            <person name="Dimitrov K.M."/>
            <person name="Suarez D.L."/>
            <person name="Swayne D.E."/>
        </authorList>
    </citation>
    <scope>NUCLEOTIDE SEQUENCE [LARGE SCALE GENOMIC DNA]</scope>
    <source>
        <strain evidence="1 2">KR-140</strain>
    </source>
</reference>
<accession>A0A1W1UCY0</accession>
<evidence type="ECO:0000313" key="1">
    <source>
        <dbReference type="EMBL" id="SMB78910.1"/>
    </source>
</evidence>
<keyword evidence="2" id="KW-1185">Reference proteome</keyword>
<protein>
    <submittedName>
        <fullName evidence="1">Uncharacterized protein</fullName>
    </submittedName>
</protein>
<name>A0A1W1UCY0_9DEIO</name>
<sequence length="57" mass="6603">MTPSPACENGPPRYKNFTPRLGVYRITHLSSGCTCWAEVRIWKAQHRHPGFSCSPWW</sequence>
<organism evidence="1 2">
    <name type="scientific">Deinococcus hopiensis KR-140</name>
    <dbReference type="NCBI Taxonomy" id="695939"/>
    <lineage>
        <taxon>Bacteria</taxon>
        <taxon>Thermotogati</taxon>
        <taxon>Deinococcota</taxon>
        <taxon>Deinococci</taxon>
        <taxon>Deinococcales</taxon>
        <taxon>Deinococcaceae</taxon>
        <taxon>Deinococcus</taxon>
    </lineage>
</organism>
<dbReference type="Proteomes" id="UP000192582">
    <property type="component" value="Unassembled WGS sequence"/>
</dbReference>
<dbReference type="AlphaFoldDB" id="A0A1W1UCY0"/>
<gene>
    <name evidence="1" type="ORF">SAMN00790413_05687</name>
</gene>